<gene>
    <name evidence="1" type="ORF">HLB44_04050</name>
</gene>
<dbReference type="PANTHER" id="PTHR48100">
    <property type="entry name" value="BROAD-SPECIFICITY PHOSPHATASE YOR283W-RELATED"/>
    <property type="match status" value="1"/>
</dbReference>
<dbReference type="SMART" id="SM00855">
    <property type="entry name" value="PGAM"/>
    <property type="match status" value="1"/>
</dbReference>
<sequence length="213" mass="23253">MSAATRIVAIRHGETAWNAESRLQGQLDIPLNARGRRQVALLADALRDEGLSTVVSSDLGRAADTARALAGPLGLAVETDATLRERGFGVLEGHTYDEIGERWPEMAQRWRARDPQFGPPGGERLADFFERSVAAALRVAERHAGQTIALVTHGGVLDCLYRAATRIELQAPRTWQLGNAAINRLLHSAQGFVLVGWNDHQHLEVLVRDDASV</sequence>
<comment type="caution">
    <text evidence="1">The sequence shown here is derived from an EMBL/GenBank/DDBJ whole genome shotgun (WGS) entry which is preliminary data.</text>
</comment>
<dbReference type="EMBL" id="JABRWJ010000001">
    <property type="protein sequence ID" value="NRF66147.1"/>
    <property type="molecule type" value="Genomic_DNA"/>
</dbReference>
<evidence type="ECO:0000313" key="2">
    <source>
        <dbReference type="Proteomes" id="UP000737171"/>
    </source>
</evidence>
<protein>
    <submittedName>
        <fullName evidence="1">Histidine phosphatase family protein</fullName>
    </submittedName>
</protein>
<evidence type="ECO:0000313" key="1">
    <source>
        <dbReference type="EMBL" id="NRF66147.1"/>
    </source>
</evidence>
<reference evidence="1 2" key="1">
    <citation type="submission" date="2020-05" db="EMBL/GenBank/DDBJ databases">
        <title>Aquincola sp. isolate from soil.</title>
        <authorList>
            <person name="Han J."/>
            <person name="Kim D.-U."/>
        </authorList>
    </citation>
    <scope>NUCLEOTIDE SEQUENCE [LARGE SCALE GENOMIC DNA]</scope>
    <source>
        <strain evidence="1 2">S2</strain>
    </source>
</reference>
<organism evidence="1 2">
    <name type="scientific">Pseudaquabacterium terrae</name>
    <dbReference type="NCBI Taxonomy" id="2732868"/>
    <lineage>
        <taxon>Bacteria</taxon>
        <taxon>Pseudomonadati</taxon>
        <taxon>Pseudomonadota</taxon>
        <taxon>Betaproteobacteria</taxon>
        <taxon>Burkholderiales</taxon>
        <taxon>Sphaerotilaceae</taxon>
        <taxon>Pseudaquabacterium</taxon>
    </lineage>
</organism>
<dbReference type="RefSeq" id="WP_173120808.1">
    <property type="nucleotide sequence ID" value="NZ_JABRWJ010000001.1"/>
</dbReference>
<accession>A0ABX2ECL3</accession>
<dbReference type="InterPro" id="IPR013078">
    <property type="entry name" value="His_Pase_superF_clade-1"/>
</dbReference>
<keyword evidence="2" id="KW-1185">Reference proteome</keyword>
<dbReference type="PANTHER" id="PTHR48100:SF62">
    <property type="entry name" value="GLUCOSYL-3-PHOSPHOGLYCERATE PHOSPHATASE"/>
    <property type="match status" value="1"/>
</dbReference>
<dbReference type="SUPFAM" id="SSF53254">
    <property type="entry name" value="Phosphoglycerate mutase-like"/>
    <property type="match status" value="1"/>
</dbReference>
<dbReference type="InterPro" id="IPR029033">
    <property type="entry name" value="His_PPase_superfam"/>
</dbReference>
<dbReference type="Gene3D" id="3.40.50.1240">
    <property type="entry name" value="Phosphoglycerate mutase-like"/>
    <property type="match status" value="1"/>
</dbReference>
<dbReference type="Pfam" id="PF00300">
    <property type="entry name" value="His_Phos_1"/>
    <property type="match status" value="1"/>
</dbReference>
<proteinExistence type="predicted"/>
<name>A0ABX2ECL3_9BURK</name>
<dbReference type="Proteomes" id="UP000737171">
    <property type="component" value="Unassembled WGS sequence"/>
</dbReference>
<dbReference type="CDD" id="cd07067">
    <property type="entry name" value="HP_PGM_like"/>
    <property type="match status" value="1"/>
</dbReference>
<dbReference type="InterPro" id="IPR050275">
    <property type="entry name" value="PGM_Phosphatase"/>
</dbReference>